<accession>A0ABR1JJP2</accession>
<dbReference type="EMBL" id="JBANRG010000014">
    <property type="protein sequence ID" value="KAK7461157.1"/>
    <property type="molecule type" value="Genomic_DNA"/>
</dbReference>
<sequence>MAPRNPFLDLQAYGSDDEGPTPDMSSDGESVAGDDDEGEAQWKSWDDSRAMWEDEDAPVDDDPNRLTGPAFLDDMEKRYSPQNNLKSRSPVLVQSADDLLDKPTLHSELITKTLLTSERKRLFWQVKCKPGREIQIVFDIMNNFLPSVQLTPRECIDLFLSEPEGSVDNLEDLLMSILEVDSIPDSLRPSIDEAVAKKPQRFGHSALPTQTFHPESQIHLASAPE</sequence>
<reference evidence="2 3" key="1">
    <citation type="submission" date="2024-01" db="EMBL/GenBank/DDBJ databases">
        <title>A draft genome for the cacao thread blight pathogen Marasmiellus scandens.</title>
        <authorList>
            <person name="Baruah I.K."/>
            <person name="Leung J."/>
            <person name="Bukari Y."/>
            <person name="Amoako-Attah I."/>
            <person name="Meinhardt L.W."/>
            <person name="Bailey B.A."/>
            <person name="Cohen S.P."/>
        </authorList>
    </citation>
    <scope>NUCLEOTIDE SEQUENCE [LARGE SCALE GENOMIC DNA]</scope>
    <source>
        <strain evidence="2 3">GH-19</strain>
    </source>
</reference>
<evidence type="ECO:0000313" key="2">
    <source>
        <dbReference type="EMBL" id="KAK7461157.1"/>
    </source>
</evidence>
<evidence type="ECO:0000313" key="3">
    <source>
        <dbReference type="Proteomes" id="UP001498398"/>
    </source>
</evidence>
<organism evidence="2 3">
    <name type="scientific">Marasmiellus scandens</name>
    <dbReference type="NCBI Taxonomy" id="2682957"/>
    <lineage>
        <taxon>Eukaryota</taxon>
        <taxon>Fungi</taxon>
        <taxon>Dikarya</taxon>
        <taxon>Basidiomycota</taxon>
        <taxon>Agaricomycotina</taxon>
        <taxon>Agaricomycetes</taxon>
        <taxon>Agaricomycetidae</taxon>
        <taxon>Agaricales</taxon>
        <taxon>Marasmiineae</taxon>
        <taxon>Omphalotaceae</taxon>
        <taxon>Marasmiellus</taxon>
    </lineage>
</organism>
<evidence type="ECO:0000256" key="1">
    <source>
        <dbReference type="SAM" id="MobiDB-lite"/>
    </source>
</evidence>
<protein>
    <submittedName>
        <fullName evidence="2">Uncharacterized protein</fullName>
    </submittedName>
</protein>
<proteinExistence type="predicted"/>
<dbReference type="Proteomes" id="UP001498398">
    <property type="component" value="Unassembled WGS sequence"/>
</dbReference>
<dbReference type="InterPro" id="IPR036735">
    <property type="entry name" value="NGN_dom_sf"/>
</dbReference>
<name>A0ABR1JJP2_9AGAR</name>
<feature type="region of interest" description="Disordered" evidence="1">
    <location>
        <begin position="1"/>
        <end position="71"/>
    </location>
</feature>
<comment type="caution">
    <text evidence="2">The sequence shown here is derived from an EMBL/GenBank/DDBJ whole genome shotgun (WGS) entry which is preliminary data.</text>
</comment>
<dbReference type="Gene3D" id="3.30.70.940">
    <property type="entry name" value="NusG, N-terminal domain"/>
    <property type="match status" value="1"/>
</dbReference>
<keyword evidence="3" id="KW-1185">Reference proteome</keyword>
<gene>
    <name evidence="2" type="ORF">VKT23_009084</name>
</gene>